<keyword evidence="5 11" id="KW-0297">G-protein coupled receptor</keyword>
<sequence length="338" mass="39563">SDATPMPSDYLEANRCSYSSLSDSIFLPGMYGFVFITGLPLICFALHGLYRLMKSENTLPIYVFNLLISDLVQICTLPFWIVYYRNGHVWRFGRVLCSLIGCMFFVSLFVSIFFMCCITLERYLAISHPVWFRNQRQLWKSWIVCLALWGLVSLFTSGAFYFGFEEDQNIRCMENYPAQKKFAIFQLIAMTTTFVLPFIFLLFMYQATGRNMRKVMLMSDEEKKRITSLLSLIIIIFTAVFGPYHIIYYVKYIGILILQDSCNFQSSIFIYCQIALGWLSLNSILDPIMYIFLRKDFIRILSKTFPFLQHFDCWRRRAYGQAAHKSSISTPSESVQFR</sequence>
<dbReference type="Proteomes" id="UP000694620">
    <property type="component" value="Chromosome 5"/>
</dbReference>
<dbReference type="PANTHER" id="PTHR24234">
    <property type="entry name" value="LYSOPHOSPHATIDIC ACID RECEPTOR 5/SPHINGOSYLPHOSPHORYLCHOLINE RECEPTOR"/>
    <property type="match status" value="1"/>
</dbReference>
<evidence type="ECO:0000256" key="7">
    <source>
        <dbReference type="ARBA" id="ARBA00023157"/>
    </source>
</evidence>
<feature type="transmembrane region" description="Helical" evidence="12">
    <location>
        <begin position="30"/>
        <end position="50"/>
    </location>
</feature>
<feature type="domain" description="G-protein coupled receptors family 1 profile" evidence="13">
    <location>
        <begin position="38"/>
        <end position="290"/>
    </location>
</feature>
<evidence type="ECO:0000313" key="14">
    <source>
        <dbReference type="Ensembl" id="ENSECRP00000026272.1"/>
    </source>
</evidence>
<evidence type="ECO:0000259" key="13">
    <source>
        <dbReference type="PROSITE" id="PS50262"/>
    </source>
</evidence>
<reference evidence="14" key="2">
    <citation type="submission" date="2025-08" db="UniProtKB">
        <authorList>
            <consortium name="Ensembl"/>
        </authorList>
    </citation>
    <scope>IDENTIFICATION</scope>
</reference>
<dbReference type="AlphaFoldDB" id="A0A8C4T2N0"/>
<keyword evidence="4 12" id="KW-1133">Transmembrane helix</keyword>
<dbReference type="Gene3D" id="1.20.1070.10">
    <property type="entry name" value="Rhodopsin 7-helix transmembrane proteins"/>
    <property type="match status" value="1"/>
</dbReference>
<evidence type="ECO:0000256" key="5">
    <source>
        <dbReference type="ARBA" id="ARBA00023040"/>
    </source>
</evidence>
<feature type="transmembrane region" description="Helical" evidence="12">
    <location>
        <begin position="184"/>
        <end position="205"/>
    </location>
</feature>
<comment type="similarity">
    <text evidence="11">Belongs to the G-protein coupled receptor 1 family.</text>
</comment>
<evidence type="ECO:0000256" key="3">
    <source>
        <dbReference type="ARBA" id="ARBA00022692"/>
    </source>
</evidence>
<dbReference type="GO" id="GO:0004930">
    <property type="term" value="F:G protein-coupled receptor activity"/>
    <property type="evidence" value="ECO:0007669"/>
    <property type="project" value="UniProtKB-KW"/>
</dbReference>
<dbReference type="PANTHER" id="PTHR24234:SF8">
    <property type="entry name" value="G-PROTEIN COUPLED RECEPTOR 4-LIKE"/>
    <property type="match status" value="1"/>
</dbReference>
<dbReference type="SUPFAM" id="SSF81321">
    <property type="entry name" value="Family A G protein-coupled receptor-like"/>
    <property type="match status" value="1"/>
</dbReference>
<dbReference type="PROSITE" id="PS00237">
    <property type="entry name" value="G_PROTEIN_RECEP_F1_1"/>
    <property type="match status" value="1"/>
</dbReference>
<evidence type="ECO:0000256" key="2">
    <source>
        <dbReference type="ARBA" id="ARBA00022475"/>
    </source>
</evidence>
<keyword evidence="3 11" id="KW-0812">Transmembrane</keyword>
<accession>A0A8C4T2N0</accession>
<evidence type="ECO:0000256" key="12">
    <source>
        <dbReference type="SAM" id="Phobius"/>
    </source>
</evidence>
<evidence type="ECO:0000256" key="8">
    <source>
        <dbReference type="ARBA" id="ARBA00023170"/>
    </source>
</evidence>
<reference evidence="14" key="3">
    <citation type="submission" date="2025-09" db="UniProtKB">
        <authorList>
            <consortium name="Ensembl"/>
        </authorList>
    </citation>
    <scope>IDENTIFICATION</scope>
</reference>
<keyword evidence="10 11" id="KW-0807">Transducer</keyword>
<organism evidence="14 15">
    <name type="scientific">Erpetoichthys calabaricus</name>
    <name type="common">Rope fish</name>
    <name type="synonym">Calamoichthys calabaricus</name>
    <dbReference type="NCBI Taxonomy" id="27687"/>
    <lineage>
        <taxon>Eukaryota</taxon>
        <taxon>Metazoa</taxon>
        <taxon>Chordata</taxon>
        <taxon>Craniata</taxon>
        <taxon>Vertebrata</taxon>
        <taxon>Euteleostomi</taxon>
        <taxon>Actinopterygii</taxon>
        <taxon>Polypteriformes</taxon>
        <taxon>Polypteridae</taxon>
        <taxon>Erpetoichthys</taxon>
    </lineage>
</organism>
<evidence type="ECO:0000256" key="4">
    <source>
        <dbReference type="ARBA" id="ARBA00022989"/>
    </source>
</evidence>
<feature type="transmembrane region" description="Helical" evidence="12">
    <location>
        <begin position="141"/>
        <end position="164"/>
    </location>
</feature>
<feature type="transmembrane region" description="Helical" evidence="12">
    <location>
        <begin position="95"/>
        <end position="120"/>
    </location>
</feature>
<feature type="transmembrane region" description="Helical" evidence="12">
    <location>
        <begin position="226"/>
        <end position="248"/>
    </location>
</feature>
<protein>
    <submittedName>
        <fullName evidence="14">Zgc:171579</fullName>
    </submittedName>
</protein>
<evidence type="ECO:0000313" key="15">
    <source>
        <dbReference type="Proteomes" id="UP000694620"/>
    </source>
</evidence>
<evidence type="ECO:0000256" key="6">
    <source>
        <dbReference type="ARBA" id="ARBA00023136"/>
    </source>
</evidence>
<evidence type="ECO:0000256" key="11">
    <source>
        <dbReference type="RuleBase" id="RU000688"/>
    </source>
</evidence>
<evidence type="ECO:0000256" key="9">
    <source>
        <dbReference type="ARBA" id="ARBA00023180"/>
    </source>
</evidence>
<keyword evidence="9" id="KW-0325">Glycoprotein</keyword>
<feature type="transmembrane region" description="Helical" evidence="12">
    <location>
        <begin position="62"/>
        <end position="83"/>
    </location>
</feature>
<evidence type="ECO:0000256" key="1">
    <source>
        <dbReference type="ARBA" id="ARBA00004651"/>
    </source>
</evidence>
<keyword evidence="7" id="KW-1015">Disulfide bond</keyword>
<reference evidence="14" key="1">
    <citation type="submission" date="2021-06" db="EMBL/GenBank/DDBJ databases">
        <authorList>
            <consortium name="Wellcome Sanger Institute Data Sharing"/>
        </authorList>
    </citation>
    <scope>NUCLEOTIDE SEQUENCE [LARGE SCALE GENOMIC DNA]</scope>
</reference>
<dbReference type="PRINTS" id="PR00237">
    <property type="entry name" value="GPCRRHODOPSN"/>
</dbReference>
<comment type="subcellular location">
    <subcellularLocation>
        <location evidence="1">Cell membrane</location>
        <topology evidence="1">Multi-pass membrane protein</topology>
    </subcellularLocation>
</comment>
<dbReference type="GO" id="GO:0005886">
    <property type="term" value="C:plasma membrane"/>
    <property type="evidence" value="ECO:0007669"/>
    <property type="project" value="UniProtKB-SubCell"/>
</dbReference>
<keyword evidence="2" id="KW-1003">Cell membrane</keyword>
<dbReference type="GeneTree" id="ENSGT00950000183136"/>
<dbReference type="Ensembl" id="ENSECRT00000026818.1">
    <property type="protein sequence ID" value="ENSECRP00000026272.1"/>
    <property type="gene ID" value="ENSECRG00000017751.1"/>
</dbReference>
<dbReference type="PRINTS" id="PR01157">
    <property type="entry name" value="P2YPURNOCPTR"/>
</dbReference>
<name>A0A8C4T2N0_ERPCA</name>
<dbReference type="InterPro" id="IPR017452">
    <property type="entry name" value="GPCR_Rhodpsn_7TM"/>
</dbReference>
<keyword evidence="15" id="KW-1185">Reference proteome</keyword>
<evidence type="ECO:0000256" key="10">
    <source>
        <dbReference type="ARBA" id="ARBA00023224"/>
    </source>
</evidence>
<keyword evidence="8 11" id="KW-0675">Receptor</keyword>
<dbReference type="Pfam" id="PF00001">
    <property type="entry name" value="7tm_1"/>
    <property type="match status" value="1"/>
</dbReference>
<proteinExistence type="inferred from homology"/>
<keyword evidence="6 12" id="KW-0472">Membrane</keyword>
<feature type="transmembrane region" description="Helical" evidence="12">
    <location>
        <begin position="268"/>
        <end position="293"/>
    </location>
</feature>
<dbReference type="InterPro" id="IPR000276">
    <property type="entry name" value="GPCR_Rhodpsn"/>
</dbReference>
<dbReference type="PROSITE" id="PS50262">
    <property type="entry name" value="G_PROTEIN_RECEP_F1_2"/>
    <property type="match status" value="1"/>
</dbReference>